<accession>A0ACB7NWI7</accession>
<dbReference type="Proteomes" id="UP000724584">
    <property type="component" value="Unassembled WGS sequence"/>
</dbReference>
<protein>
    <submittedName>
        <fullName evidence="1">Uncharacterized protein</fullName>
    </submittedName>
</protein>
<evidence type="ECO:0000313" key="2">
    <source>
        <dbReference type="Proteomes" id="UP000724584"/>
    </source>
</evidence>
<keyword evidence="2" id="KW-1185">Reference proteome</keyword>
<comment type="caution">
    <text evidence="1">The sequence shown here is derived from an EMBL/GenBank/DDBJ whole genome shotgun (WGS) entry which is preliminary data.</text>
</comment>
<sequence length="792" mass="85020">MTTLTPTLPKATYVLLKPLDANLFLARRTTDGEILLARPLEPHTHTPTPTTTTTSSPIADRTRQHHREHARLTSLLASGAATPAANLLNHENIVSIHDELVDVPLHLRGQGDDGAGHLLDPLGDGRARRMFLWDFPDAGTLRDVLEDFAPREGAAGAGAVDFMEVGGFLPESFVWHVGLGLLRALQWLHEGVRDTYAVVQHEGSVRGFKRLRGKTEAEADWMPVLHRGLRAENVFLQLPKGFETYGAVKLGSFEKCYISGNVAKMKETPVVAMETEDGVSLGTLRERKGRWIRDGLEVARAERPYTRGSELFAVGAMLYRMMCGRELPPTEECPNCECVHLTSNDSRAYVPCPHDCIGDVNINTVFDPLFNYTTGLKNLVTLLLRLNRNDEWAASDVLNTSWPGFEYWAANTEDGKLYRDIFDDIWLRKQNQSRLKKRRRVEEEEEEEEEEEFDGMDLDDNVLIPDPVPCRFEILPPPPPLLLTKRVTSFLRANLSPHIHSAMLTTPAGSLLAHASNLPASALRRQAAVAASLWALQGPSHTGQPSEQAASSIAPGSTVRTRKSGKHSPPTVTVQLDSGAVFVIRRLRCGMLFICIGGAESAASDRPTPTPPAPHITRLSRSPAPIASATEPPKQSQQPPDGAATADPPTTAAKSRPSTPPQPPTTSSSTTTPPPPTSTTTTTLTTPPTTTTTAGTAGAGSTTPLPGSPSQASILSTQTAHTTGGASTASTATVSGSGGASASLMRRQVEELARWLDERLGGLCVPEEGIGMGVGGGVGGNGGVGVGGLEVR</sequence>
<organism evidence="1 2">
    <name type="scientific">Chaetomium tenue</name>
    <dbReference type="NCBI Taxonomy" id="1854479"/>
    <lineage>
        <taxon>Eukaryota</taxon>
        <taxon>Fungi</taxon>
        <taxon>Dikarya</taxon>
        <taxon>Ascomycota</taxon>
        <taxon>Pezizomycotina</taxon>
        <taxon>Sordariomycetes</taxon>
        <taxon>Sordariomycetidae</taxon>
        <taxon>Sordariales</taxon>
        <taxon>Chaetomiaceae</taxon>
        <taxon>Chaetomium</taxon>
    </lineage>
</organism>
<evidence type="ECO:0000313" key="1">
    <source>
        <dbReference type="EMBL" id="KAH6617052.1"/>
    </source>
</evidence>
<proteinExistence type="predicted"/>
<reference evidence="1 2" key="1">
    <citation type="journal article" date="2021" name="Nat. Commun.">
        <title>Genetic determinants of endophytism in the Arabidopsis root mycobiome.</title>
        <authorList>
            <person name="Mesny F."/>
            <person name="Miyauchi S."/>
            <person name="Thiergart T."/>
            <person name="Pickel B."/>
            <person name="Atanasova L."/>
            <person name="Karlsson M."/>
            <person name="Huettel B."/>
            <person name="Barry K.W."/>
            <person name="Haridas S."/>
            <person name="Chen C."/>
            <person name="Bauer D."/>
            <person name="Andreopoulos W."/>
            <person name="Pangilinan J."/>
            <person name="LaButti K."/>
            <person name="Riley R."/>
            <person name="Lipzen A."/>
            <person name="Clum A."/>
            <person name="Drula E."/>
            <person name="Henrissat B."/>
            <person name="Kohler A."/>
            <person name="Grigoriev I.V."/>
            <person name="Martin F.M."/>
            <person name="Hacquard S."/>
        </authorList>
    </citation>
    <scope>NUCLEOTIDE SEQUENCE [LARGE SCALE GENOMIC DNA]</scope>
    <source>
        <strain evidence="1 2">MPI-SDFR-AT-0079</strain>
    </source>
</reference>
<gene>
    <name evidence="1" type="ORF">F5144DRAFT_596146</name>
</gene>
<dbReference type="EMBL" id="JAGIZQ010000007">
    <property type="protein sequence ID" value="KAH6617052.1"/>
    <property type="molecule type" value="Genomic_DNA"/>
</dbReference>
<name>A0ACB7NWI7_9PEZI</name>